<feature type="transmembrane region" description="Helical" evidence="6">
    <location>
        <begin position="692"/>
        <end position="713"/>
    </location>
</feature>
<name>A0AAF0DG63_9EURO</name>
<keyword evidence="9" id="KW-1185">Reference proteome</keyword>
<evidence type="ECO:0000313" key="9">
    <source>
        <dbReference type="Proteomes" id="UP001219355"/>
    </source>
</evidence>
<evidence type="ECO:0000256" key="1">
    <source>
        <dbReference type="ARBA" id="ARBA00004141"/>
    </source>
</evidence>
<evidence type="ECO:0000256" key="2">
    <source>
        <dbReference type="ARBA" id="ARBA00022692"/>
    </source>
</evidence>
<dbReference type="InterPro" id="IPR020846">
    <property type="entry name" value="MFS_dom"/>
</dbReference>
<dbReference type="GO" id="GO:0022857">
    <property type="term" value="F:transmembrane transporter activity"/>
    <property type="evidence" value="ECO:0007669"/>
    <property type="project" value="InterPro"/>
</dbReference>
<dbReference type="Proteomes" id="UP001219355">
    <property type="component" value="Chromosome 2"/>
</dbReference>
<dbReference type="Pfam" id="PF00083">
    <property type="entry name" value="Sugar_tr"/>
    <property type="match status" value="2"/>
</dbReference>
<feature type="region of interest" description="Disordered" evidence="5">
    <location>
        <begin position="409"/>
        <end position="429"/>
    </location>
</feature>
<dbReference type="InterPro" id="IPR005828">
    <property type="entry name" value="MFS_sugar_transport-like"/>
</dbReference>
<accession>A0AAF0DG63</accession>
<feature type="transmembrane region" description="Helical" evidence="6">
    <location>
        <begin position="948"/>
        <end position="968"/>
    </location>
</feature>
<feature type="transmembrane region" description="Helical" evidence="6">
    <location>
        <begin position="610"/>
        <end position="627"/>
    </location>
</feature>
<protein>
    <recommendedName>
        <fullName evidence="7">Major facilitator superfamily (MFS) profile domain-containing protein</fullName>
    </recommendedName>
</protein>
<feature type="transmembrane region" description="Helical" evidence="6">
    <location>
        <begin position="639"/>
        <end position="660"/>
    </location>
</feature>
<organism evidence="8 9">
    <name type="scientific">Emydomyces testavorans</name>
    <dbReference type="NCBI Taxonomy" id="2070801"/>
    <lineage>
        <taxon>Eukaryota</taxon>
        <taxon>Fungi</taxon>
        <taxon>Dikarya</taxon>
        <taxon>Ascomycota</taxon>
        <taxon>Pezizomycotina</taxon>
        <taxon>Eurotiomycetes</taxon>
        <taxon>Eurotiomycetidae</taxon>
        <taxon>Onygenales</taxon>
        <taxon>Nannizziopsiaceae</taxon>
        <taxon>Emydomyces</taxon>
    </lineage>
</organism>
<feature type="transmembrane region" description="Helical" evidence="6">
    <location>
        <begin position="787"/>
        <end position="807"/>
    </location>
</feature>
<dbReference type="GO" id="GO:0016020">
    <property type="term" value="C:membrane"/>
    <property type="evidence" value="ECO:0007669"/>
    <property type="project" value="UniProtKB-SubCell"/>
</dbReference>
<evidence type="ECO:0000259" key="7">
    <source>
        <dbReference type="PROSITE" id="PS50850"/>
    </source>
</evidence>
<evidence type="ECO:0000256" key="3">
    <source>
        <dbReference type="ARBA" id="ARBA00022989"/>
    </source>
</evidence>
<proteinExistence type="predicted"/>
<feature type="transmembrane region" description="Helical" evidence="6">
    <location>
        <begin position="1009"/>
        <end position="1027"/>
    </location>
</feature>
<dbReference type="SUPFAM" id="SSF103473">
    <property type="entry name" value="MFS general substrate transporter"/>
    <property type="match status" value="1"/>
</dbReference>
<keyword evidence="2 6" id="KW-0812">Transmembrane</keyword>
<feature type="transmembrane region" description="Helical" evidence="6">
    <location>
        <begin position="588"/>
        <end position="605"/>
    </location>
</feature>
<reference evidence="8" key="1">
    <citation type="submission" date="2023-03" db="EMBL/GenBank/DDBJ databases">
        <title>Emydomyces testavorans Genome Sequence.</title>
        <authorList>
            <person name="Hoyer L."/>
        </authorList>
    </citation>
    <scope>NUCLEOTIDE SEQUENCE</scope>
    <source>
        <strain evidence="8">16-2883</strain>
    </source>
</reference>
<feature type="transmembrane region" description="Helical" evidence="6">
    <location>
        <begin position="1140"/>
        <end position="1163"/>
    </location>
</feature>
<dbReference type="AlphaFoldDB" id="A0AAF0DG63"/>
<dbReference type="EMBL" id="CP120628">
    <property type="protein sequence ID" value="WEW57638.1"/>
    <property type="molecule type" value="Genomic_DNA"/>
</dbReference>
<feature type="transmembrane region" description="Helical" evidence="6">
    <location>
        <begin position="667"/>
        <end position="686"/>
    </location>
</feature>
<sequence>MSFGWSASDIFQLIVTCHSVAANCRSGPTSAVFHLDALREETLGFESLLKQLHEIVKDGQETPCLDLHAIEETLNECKDYLKRYNAIQRSYEIGKKTQQQQASLSKGILNKSKYAAKLGGEIVKHLAWGEKEVSALQEKISHHKQTLTLYLTILERWVLPISFIRLEPNGIIRDKTSQIGETLRSVERMVHEIHAESISHTHLHPLSRTHSISVSAGQSKAPSHDRYETMLEAVERQRNFAMLERSLAGNADDREWENICDQLDLFHRRVLNAIERKANASAQQGGFTGNSTIQLNRALLSHNLTNSPLPPDTHKAHLGQADFHRSTGQFHGDTSTTLKFGSVDSTVTDLSSAVPSVFSAQHRLSICSDFTANESIDPLEANPWSACGSHRDSLTSHLSHLDDLSGHPSLPVALSPHQRRDTIASDGSRDHSTWRRLNMRGRIQIAWETHPTPVPCYLEAGYRSDGRMHAIKAVDLNNPQRQLPILKLSSTAKRPIPHSEPFDTRDPGYEAGRIYFVTPPVTKYGDAPQYVIEQWDDHYELQSLIYGKQLLLPIMVLKISSGHGKESDRQYLRDLELRRRRVFDELDATHFQTLVVFVAGIGFFTDGYDIFAVGMIIPMLAHVYWQGIMPVSMETGMRAATLVGTIIGQFGFGVLADLYGRRKMYGFELMIVTIATIGVAMAADGASGSMSLAGWLISWRFLMGIGIGGDYPLSAVITSEFAPTRSRARMISTVFYMQPVGYLMATLVAIIALAAHRKHIPHTIPTTEAEIRACTEDEACRRAVDSVWRWVIGIGAIPAVVAMLFRFSIPESPRYTMEVLNRPDEALRDVNDMKWDLGIPSSASQRDLERQGSPAATSRRSSTVSESHSANGRNAAGTEMSEIQAPVDHTSSRIGANRAPSYASSQTTVERPYNESLDDDSIEEPEKSSRWTQFQAGFIKHFIINGHWPTLLGTALAWVSFDFAYYALGPNSYKVVAKIFNENPLRFNGPEPLPFPTRSIYTDLLENSWHSLIIVSIGSLLGGLGMIKLIKHTSPRTIQIYGFVVLAIIFVAIGVCFQTMDRTKSVPLIALLYVLSQIFFEIGPNFTTFMIPAELFPTRYRCTAHGISAASGKVAAVLVQVFVAYVPIGPYRASDISAHWLGYVIIIFAAFMLIGAVVTKWLIPETRDSDGKNRSLEQLENAARVLRPRRGSVVSPATNSRGMNGVNGMPNGVH</sequence>
<evidence type="ECO:0000256" key="6">
    <source>
        <dbReference type="SAM" id="Phobius"/>
    </source>
</evidence>
<dbReference type="InterPro" id="IPR036259">
    <property type="entry name" value="MFS_trans_sf"/>
</dbReference>
<feature type="transmembrane region" description="Helical" evidence="6">
    <location>
        <begin position="1107"/>
        <end position="1128"/>
    </location>
</feature>
<dbReference type="Gene3D" id="1.20.1250.20">
    <property type="entry name" value="MFS general substrate transporter like domains"/>
    <property type="match status" value="2"/>
</dbReference>
<dbReference type="PANTHER" id="PTHR24064">
    <property type="entry name" value="SOLUTE CARRIER FAMILY 22 MEMBER"/>
    <property type="match status" value="1"/>
</dbReference>
<evidence type="ECO:0000256" key="4">
    <source>
        <dbReference type="ARBA" id="ARBA00023136"/>
    </source>
</evidence>
<gene>
    <name evidence="8" type="ORF">PRK78_003105</name>
</gene>
<feature type="region of interest" description="Disordered" evidence="5">
    <location>
        <begin position="1191"/>
        <end position="1214"/>
    </location>
</feature>
<feature type="compositionally biased region" description="Low complexity" evidence="5">
    <location>
        <begin position="853"/>
        <end position="870"/>
    </location>
</feature>
<feature type="transmembrane region" description="Helical" evidence="6">
    <location>
        <begin position="1039"/>
        <end position="1060"/>
    </location>
</feature>
<dbReference type="PROSITE" id="PS50850">
    <property type="entry name" value="MFS"/>
    <property type="match status" value="1"/>
</dbReference>
<feature type="compositionally biased region" description="Basic and acidic residues" evidence="5">
    <location>
        <begin position="418"/>
        <end position="429"/>
    </location>
</feature>
<evidence type="ECO:0000256" key="5">
    <source>
        <dbReference type="SAM" id="MobiDB-lite"/>
    </source>
</evidence>
<comment type="subcellular location">
    <subcellularLocation>
        <location evidence="1">Membrane</location>
        <topology evidence="1">Multi-pass membrane protein</topology>
    </subcellularLocation>
</comment>
<feature type="domain" description="Major facilitator superfamily (MFS) profile" evidence="7">
    <location>
        <begin position="595"/>
        <end position="1167"/>
    </location>
</feature>
<keyword evidence="3 6" id="KW-1133">Transmembrane helix</keyword>
<dbReference type="PROSITE" id="PS00217">
    <property type="entry name" value="SUGAR_TRANSPORT_2"/>
    <property type="match status" value="1"/>
</dbReference>
<dbReference type="InterPro" id="IPR005829">
    <property type="entry name" value="Sugar_transporter_CS"/>
</dbReference>
<feature type="compositionally biased region" description="Low complexity" evidence="5">
    <location>
        <begin position="1202"/>
        <end position="1214"/>
    </location>
</feature>
<feature type="transmembrane region" description="Helical" evidence="6">
    <location>
        <begin position="734"/>
        <end position="755"/>
    </location>
</feature>
<feature type="region of interest" description="Disordered" evidence="5">
    <location>
        <begin position="841"/>
        <end position="926"/>
    </location>
</feature>
<keyword evidence="4 6" id="KW-0472">Membrane</keyword>
<feature type="transmembrane region" description="Helical" evidence="6">
    <location>
        <begin position="1066"/>
        <end position="1086"/>
    </location>
</feature>
<evidence type="ECO:0000313" key="8">
    <source>
        <dbReference type="EMBL" id="WEW57638.1"/>
    </source>
</evidence>